<evidence type="ECO:0000313" key="1">
    <source>
        <dbReference type="EMBL" id="MBO0360318.1"/>
    </source>
</evidence>
<protein>
    <recommendedName>
        <fullName evidence="3">Adhesin domain-containing protein</fullName>
    </recommendedName>
</protein>
<dbReference type="AlphaFoldDB" id="A0A939EZH0"/>
<proteinExistence type="predicted"/>
<organism evidence="1 2">
    <name type="scientific">Hymenobacter telluris</name>
    <dbReference type="NCBI Taxonomy" id="2816474"/>
    <lineage>
        <taxon>Bacteria</taxon>
        <taxon>Pseudomonadati</taxon>
        <taxon>Bacteroidota</taxon>
        <taxon>Cytophagia</taxon>
        <taxon>Cytophagales</taxon>
        <taxon>Hymenobacteraceae</taxon>
        <taxon>Hymenobacter</taxon>
    </lineage>
</organism>
<dbReference type="RefSeq" id="WP_206986262.1">
    <property type="nucleotide sequence ID" value="NZ_JAFLQZ010000018.1"/>
</dbReference>
<evidence type="ECO:0000313" key="2">
    <source>
        <dbReference type="Proteomes" id="UP000664144"/>
    </source>
</evidence>
<dbReference type="EMBL" id="JAFLQZ010000018">
    <property type="protein sequence ID" value="MBO0360318.1"/>
    <property type="molecule type" value="Genomic_DNA"/>
</dbReference>
<dbReference type="Proteomes" id="UP000664144">
    <property type="component" value="Unassembled WGS sequence"/>
</dbReference>
<keyword evidence="2" id="KW-1185">Reference proteome</keyword>
<accession>A0A939EZH0</accession>
<comment type="caution">
    <text evidence="1">The sequence shown here is derived from an EMBL/GenBank/DDBJ whole genome shotgun (WGS) entry which is preliminary data.</text>
</comment>
<evidence type="ECO:0008006" key="3">
    <source>
        <dbReference type="Google" id="ProtNLM"/>
    </source>
</evidence>
<name>A0A939EZH0_9BACT</name>
<reference evidence="1" key="1">
    <citation type="submission" date="2021-03" db="EMBL/GenBank/DDBJ databases">
        <authorList>
            <person name="Kim M.K."/>
        </authorList>
    </citation>
    <scope>NUCLEOTIDE SEQUENCE</scope>
    <source>
        <strain evidence="1">BT186</strain>
    </source>
</reference>
<gene>
    <name evidence="1" type="ORF">J0X19_20325</name>
</gene>
<sequence>MSATPFHVWRPRRWGGLLLGLVCVLLALPAAQAQRKVQVLTRTIEQTLACPTGTLVRIRAEKATLKVQGWDKPTVQVVLKLSARHPERAIAERELPAARYQIARKGTTIDLVNYFAVTPGMPPVRSDLRAEYLVMMPAGNPLEIINAYGQTELSDLTGRQLLTQDFGAVTLSNLRGSLEATVRYAELTGSNLNCAFICRADKSAVQLTGAGGTYAISNAYGSIVLEPSDELKSAFVDASRTEVTVGVPRLSSFNYHLTSNQGKLTIPASYTSKRTLTGRNLLEVTNDAKLPLIRVITSYAPITLQTQPLLVRP</sequence>